<evidence type="ECO:0000313" key="1">
    <source>
        <dbReference type="EMBL" id="KTC99591.1"/>
    </source>
</evidence>
<dbReference type="InterPro" id="IPR058510">
    <property type="entry name" value="DUF8197"/>
</dbReference>
<gene>
    <name evidence="1" type="ORF">Lery_0492</name>
</gene>
<organism evidence="1 2">
    <name type="scientific">Legionella erythra</name>
    <dbReference type="NCBI Taxonomy" id="448"/>
    <lineage>
        <taxon>Bacteria</taxon>
        <taxon>Pseudomonadati</taxon>
        <taxon>Pseudomonadota</taxon>
        <taxon>Gammaproteobacteria</taxon>
        <taxon>Legionellales</taxon>
        <taxon>Legionellaceae</taxon>
        <taxon>Legionella</taxon>
    </lineage>
</organism>
<dbReference type="STRING" id="448.Lery_0492"/>
<dbReference type="Pfam" id="PF26620">
    <property type="entry name" value="DUF8197"/>
    <property type="match status" value="1"/>
</dbReference>
<dbReference type="PATRIC" id="fig|448.7.peg.510"/>
<keyword evidence="2" id="KW-1185">Reference proteome</keyword>
<protein>
    <submittedName>
        <fullName evidence="1">Uncharacterized protein</fullName>
    </submittedName>
</protein>
<evidence type="ECO:0000313" key="2">
    <source>
        <dbReference type="Proteomes" id="UP000054773"/>
    </source>
</evidence>
<comment type="caution">
    <text evidence="1">The sequence shown here is derived from an EMBL/GenBank/DDBJ whole genome shotgun (WGS) entry which is preliminary data.</text>
</comment>
<dbReference type="InterPro" id="IPR058059">
    <property type="entry name" value="PA3496-like"/>
</dbReference>
<dbReference type="NCBIfam" id="NF046101">
    <property type="entry name" value="PA3496_fam"/>
    <property type="match status" value="1"/>
</dbReference>
<dbReference type="EMBL" id="LNYA01000003">
    <property type="protein sequence ID" value="KTC99591.1"/>
    <property type="molecule type" value="Genomic_DNA"/>
</dbReference>
<accession>A0A0W0TV74</accession>
<dbReference type="RefSeq" id="WP_058525662.1">
    <property type="nucleotide sequence ID" value="NZ_CAAAHY010000001.1"/>
</dbReference>
<sequence length="64" mass="7556">MTELFEDEEEDIIEEESFVNDGDDIDIDVDTVAAVDGTLDARRRLENMLEEKRLREELDDFLDY</sequence>
<proteinExistence type="predicted"/>
<name>A0A0W0TV74_LEGER</name>
<dbReference type="Proteomes" id="UP000054773">
    <property type="component" value="Unassembled WGS sequence"/>
</dbReference>
<dbReference type="AlphaFoldDB" id="A0A0W0TV74"/>
<reference evidence="1 2" key="1">
    <citation type="submission" date="2015-11" db="EMBL/GenBank/DDBJ databases">
        <title>Genomic analysis of 38 Legionella species identifies large and diverse effector repertoires.</title>
        <authorList>
            <person name="Burstein D."/>
            <person name="Amaro F."/>
            <person name="Zusman T."/>
            <person name="Lifshitz Z."/>
            <person name="Cohen O."/>
            <person name="Gilbert J.A."/>
            <person name="Pupko T."/>
            <person name="Shuman H.A."/>
            <person name="Segal G."/>
        </authorList>
    </citation>
    <scope>NUCLEOTIDE SEQUENCE [LARGE SCALE GENOMIC DNA]</scope>
    <source>
        <strain evidence="1 2">SE-32A-C8</strain>
    </source>
</reference>